<dbReference type="Proteomes" id="UP000029986">
    <property type="component" value="Chromosome"/>
</dbReference>
<name>A0A097R4H3_HAFAL</name>
<sequence length="180" mass="20608">MRNYSSKDIGAITRLKSYDRMVIRTKPGVYAEFPIVDNKNGLFRAWFRCNEGITAYELQTADDGEITCYGIYKHEDGIAYLINSFSNINEVNADGLSVIMAHFPYLPDKLGVSFKYTLMMNTDPPYNFEFYVRVKKGFYLVSKISDINNMSKVEKVNINKFPNAMISLNTLLSKNYAPTL</sequence>
<dbReference type="PATRIC" id="fig|1453496.5.peg.3143"/>
<accession>A0A097R4H3</accession>
<dbReference type="AlphaFoldDB" id="A0A097R4H3"/>
<proteinExistence type="predicted"/>
<organism evidence="1 2">
    <name type="scientific">Hafnia alvei FB1</name>
    <dbReference type="NCBI Taxonomy" id="1453496"/>
    <lineage>
        <taxon>Bacteria</taxon>
        <taxon>Pseudomonadati</taxon>
        <taxon>Pseudomonadota</taxon>
        <taxon>Gammaproteobacteria</taxon>
        <taxon>Enterobacterales</taxon>
        <taxon>Hafniaceae</taxon>
        <taxon>Hafnia</taxon>
    </lineage>
</organism>
<dbReference type="RefSeq" id="WP_025797651.1">
    <property type="nucleotide sequence ID" value="NZ_CP009706.1"/>
</dbReference>
<dbReference type="HOGENOM" id="CLU_1494228_0_0_6"/>
<dbReference type="KEGG" id="hav:AT03_15355"/>
<keyword evidence="2" id="KW-1185">Reference proteome</keyword>
<evidence type="ECO:0000313" key="1">
    <source>
        <dbReference type="EMBL" id="AIU73632.1"/>
    </source>
</evidence>
<evidence type="ECO:0000313" key="2">
    <source>
        <dbReference type="Proteomes" id="UP000029986"/>
    </source>
</evidence>
<reference evidence="1 2" key="1">
    <citation type="journal article" date="2014" name="Gut Pathog.">
        <title>Gene clusters of Hafnia alvei strain FB1 important in survival and pathogenesis: a draft genome perspective.</title>
        <authorList>
            <person name="Tan J.Y."/>
            <person name="Yin W.F."/>
            <person name="Chan K.G."/>
        </authorList>
    </citation>
    <scope>NUCLEOTIDE SEQUENCE [LARGE SCALE GENOMIC DNA]</scope>
    <source>
        <strain evidence="1 2">FB1</strain>
    </source>
</reference>
<dbReference type="EMBL" id="CP009706">
    <property type="protein sequence ID" value="AIU73632.1"/>
    <property type="molecule type" value="Genomic_DNA"/>
</dbReference>
<gene>
    <name evidence="1" type="ORF">AT03_15355</name>
</gene>
<protein>
    <submittedName>
        <fullName evidence="1">Uncharacterized protein</fullName>
    </submittedName>
</protein>